<proteinExistence type="predicted"/>
<evidence type="ECO:0000313" key="1">
    <source>
        <dbReference type="Proteomes" id="UP000887564"/>
    </source>
</evidence>
<dbReference type="AlphaFoldDB" id="A0A914RNE4"/>
<protein>
    <submittedName>
        <fullName evidence="2">Uncharacterized protein</fullName>
    </submittedName>
</protein>
<dbReference type="WBParaSite" id="PEQ_0000790701-mRNA-1">
    <property type="protein sequence ID" value="PEQ_0000790701-mRNA-1"/>
    <property type="gene ID" value="PEQ_0000790701"/>
</dbReference>
<dbReference type="Proteomes" id="UP000887564">
    <property type="component" value="Unplaced"/>
</dbReference>
<sequence>MEKMQKIVRIASRIGGTLSRYRVAACSAVTMRMLSKAFPVVKLLLMSVYRRCWLQLRHCLQSADMEASMRSIRVYCSLKTVTNTCNCAFRCALFRARSATTCRARTSRLEPILLLMKYAA</sequence>
<organism evidence="1 2">
    <name type="scientific">Parascaris equorum</name>
    <name type="common">Equine roundworm</name>
    <dbReference type="NCBI Taxonomy" id="6256"/>
    <lineage>
        <taxon>Eukaryota</taxon>
        <taxon>Metazoa</taxon>
        <taxon>Ecdysozoa</taxon>
        <taxon>Nematoda</taxon>
        <taxon>Chromadorea</taxon>
        <taxon>Rhabditida</taxon>
        <taxon>Spirurina</taxon>
        <taxon>Ascaridomorpha</taxon>
        <taxon>Ascaridoidea</taxon>
        <taxon>Ascarididae</taxon>
        <taxon>Parascaris</taxon>
    </lineage>
</organism>
<evidence type="ECO:0000313" key="2">
    <source>
        <dbReference type="WBParaSite" id="PEQ_0000790701-mRNA-1"/>
    </source>
</evidence>
<keyword evidence="1" id="KW-1185">Reference proteome</keyword>
<reference evidence="2" key="1">
    <citation type="submission" date="2022-11" db="UniProtKB">
        <authorList>
            <consortium name="WormBaseParasite"/>
        </authorList>
    </citation>
    <scope>IDENTIFICATION</scope>
</reference>
<accession>A0A914RNE4</accession>
<name>A0A914RNE4_PAREQ</name>